<gene>
    <name evidence="1" type="ORF">IWW38_005925</name>
</gene>
<name>A0ACC1LUD8_9FUNG</name>
<comment type="caution">
    <text evidence="1">The sequence shown here is derived from an EMBL/GenBank/DDBJ whole genome shotgun (WGS) entry which is preliminary data.</text>
</comment>
<keyword evidence="2" id="KW-1185">Reference proteome</keyword>
<proteinExistence type="predicted"/>
<dbReference type="Proteomes" id="UP001139981">
    <property type="component" value="Unassembled WGS sequence"/>
</dbReference>
<organism evidence="1 2">
    <name type="scientific">Coemansia aciculifera</name>
    <dbReference type="NCBI Taxonomy" id="417176"/>
    <lineage>
        <taxon>Eukaryota</taxon>
        <taxon>Fungi</taxon>
        <taxon>Fungi incertae sedis</taxon>
        <taxon>Zoopagomycota</taxon>
        <taxon>Kickxellomycotina</taxon>
        <taxon>Kickxellomycetes</taxon>
        <taxon>Kickxellales</taxon>
        <taxon>Kickxellaceae</taxon>
        <taxon>Coemansia</taxon>
    </lineage>
</organism>
<reference evidence="1" key="1">
    <citation type="submission" date="2022-07" db="EMBL/GenBank/DDBJ databases">
        <title>Phylogenomic reconstructions and comparative analyses of Kickxellomycotina fungi.</title>
        <authorList>
            <person name="Reynolds N.K."/>
            <person name="Stajich J.E."/>
            <person name="Barry K."/>
            <person name="Grigoriev I.V."/>
            <person name="Crous P."/>
            <person name="Smith M.E."/>
        </authorList>
    </citation>
    <scope>NUCLEOTIDE SEQUENCE</scope>
    <source>
        <strain evidence="1">CBS 190363</strain>
    </source>
</reference>
<evidence type="ECO:0000313" key="1">
    <source>
        <dbReference type="EMBL" id="KAJ2880584.1"/>
    </source>
</evidence>
<sequence>MSNYQGQGQYGENQGYDEGYNNNQRQEYGNQPRNDYNERREYGEERGFDNQQQQQYGEEGERGFFGNAGQAISNFTYKDETYVDKHGVTHNKVDKSHVIVEGLGVAAVGGLAYTAYEKFEHRNDGPEQRQQQEQGEGNFFRNEDGSIRKTHAAIAGIGAVGAGLLAKKLYDEFEERDVPKEHGKHHENRREYE</sequence>
<dbReference type="EMBL" id="JANBVB010003083">
    <property type="protein sequence ID" value="KAJ2880584.1"/>
    <property type="molecule type" value="Genomic_DNA"/>
</dbReference>
<accession>A0ACC1LUD8</accession>
<protein>
    <submittedName>
        <fullName evidence="1">Uncharacterized protein</fullName>
    </submittedName>
</protein>
<evidence type="ECO:0000313" key="2">
    <source>
        <dbReference type="Proteomes" id="UP001139981"/>
    </source>
</evidence>